<evidence type="ECO:0000313" key="10">
    <source>
        <dbReference type="Proteomes" id="UP001556367"/>
    </source>
</evidence>
<evidence type="ECO:0000256" key="3">
    <source>
        <dbReference type="ARBA" id="ARBA00022617"/>
    </source>
</evidence>
<evidence type="ECO:0000313" key="9">
    <source>
        <dbReference type="EMBL" id="KAL0948439.1"/>
    </source>
</evidence>
<dbReference type="Pfam" id="PF21105">
    <property type="entry name" value="DyP_N"/>
    <property type="match status" value="1"/>
</dbReference>
<dbReference type="Proteomes" id="UP001556367">
    <property type="component" value="Unassembled WGS sequence"/>
</dbReference>
<dbReference type="PANTHER" id="PTHR30521:SF4">
    <property type="entry name" value="DEFERROCHELATASE"/>
    <property type="match status" value="1"/>
</dbReference>
<sequence>MSNDTLDLDNIQGDILGGGLPKKTETFYFFEVTKVDRFRSQFSEFVPLVKTAAQVNGHREEIYAHKQQKKPGLVTFAAVNVAFSQSGLSKLGIQGDLKDKAFTAGQLKDAQSLGDPGSTTDGKYTPDWEAGFKKEIHGVFVIAGDCHGSVTKELHQIKHIFGVGTAHQSIHEVTHVRGDDRLGEGHKKEHFGWLDGISNPAIDGFDEAPFPGQDSIKPGFVLAKRDGDIRGQDRPDWAIDGSFLTFRYLFQRVPEFHSFLEENPIILPGLSRKEGSELLGARLVGRWKSGAPIDVTPLHDDKELGADPQRNNLFEFKGSIEANDQSRCPFAAHIRKTYPRADLEGPPKNFNIDKNRIVRRGIQFGPEVTEQEKCEKKTHHGRGLLFACYSSSIDDGFQFIQKSWANDPGFPLDVTKTATGTPGFDAIIGQSASGSTRTVNGTNPNDPTTNITLPNELFVIPRGGEYFFAPSVRALAETFAVKSAHPSTQEVLSV</sequence>
<dbReference type="PROSITE" id="PS51404">
    <property type="entry name" value="DYP_PEROXIDASE"/>
    <property type="match status" value="1"/>
</dbReference>
<dbReference type="InterPro" id="IPR011008">
    <property type="entry name" value="Dimeric_a/b-barrel"/>
</dbReference>
<protein>
    <recommendedName>
        <fullName evidence="8">DyP dimeric alpha+beta barrel domain-containing protein</fullName>
    </recommendedName>
</protein>
<evidence type="ECO:0000256" key="4">
    <source>
        <dbReference type="ARBA" id="ARBA00022723"/>
    </source>
</evidence>
<dbReference type="EMBL" id="JASNQZ010000014">
    <property type="protein sequence ID" value="KAL0948439.1"/>
    <property type="molecule type" value="Genomic_DNA"/>
</dbReference>
<dbReference type="InterPro" id="IPR049509">
    <property type="entry name" value="DyP_N"/>
</dbReference>
<comment type="caution">
    <text evidence="9">The sequence shown here is derived from an EMBL/GenBank/DDBJ whole genome shotgun (WGS) entry which is preliminary data.</text>
</comment>
<keyword evidence="4" id="KW-0479">Metal-binding</keyword>
<evidence type="ECO:0000256" key="7">
    <source>
        <dbReference type="ARBA" id="ARBA00025737"/>
    </source>
</evidence>
<keyword evidence="10" id="KW-1185">Reference proteome</keyword>
<comment type="cofactor">
    <cofactor evidence="1">
        <name>heme b</name>
        <dbReference type="ChEBI" id="CHEBI:60344"/>
    </cofactor>
</comment>
<keyword evidence="6" id="KW-0408">Iron</keyword>
<keyword evidence="5" id="KW-0560">Oxidoreductase</keyword>
<dbReference type="PANTHER" id="PTHR30521">
    <property type="entry name" value="DEFERROCHELATASE/PEROXIDASE"/>
    <property type="match status" value="1"/>
</dbReference>
<dbReference type="SUPFAM" id="SSF54909">
    <property type="entry name" value="Dimeric alpha+beta barrel"/>
    <property type="match status" value="1"/>
</dbReference>
<proteinExistence type="inferred from homology"/>
<keyword evidence="2" id="KW-0575">Peroxidase</keyword>
<accession>A0ABR3IYJ4</accession>
<organism evidence="9 10">
    <name type="scientific">Hohenbuehelia grisea</name>
    <dbReference type="NCBI Taxonomy" id="104357"/>
    <lineage>
        <taxon>Eukaryota</taxon>
        <taxon>Fungi</taxon>
        <taxon>Dikarya</taxon>
        <taxon>Basidiomycota</taxon>
        <taxon>Agaricomycotina</taxon>
        <taxon>Agaricomycetes</taxon>
        <taxon>Agaricomycetidae</taxon>
        <taxon>Agaricales</taxon>
        <taxon>Pleurotineae</taxon>
        <taxon>Pleurotaceae</taxon>
        <taxon>Hohenbuehelia</taxon>
    </lineage>
</organism>
<dbReference type="NCBIfam" id="TIGR01413">
    <property type="entry name" value="Dyp_perox_fam"/>
    <property type="match status" value="1"/>
</dbReference>
<dbReference type="InterPro" id="IPR006314">
    <property type="entry name" value="Dyp_peroxidase"/>
</dbReference>
<evidence type="ECO:0000256" key="5">
    <source>
        <dbReference type="ARBA" id="ARBA00023002"/>
    </source>
</evidence>
<name>A0ABR3IYJ4_9AGAR</name>
<keyword evidence="3" id="KW-0349">Heme</keyword>
<comment type="similarity">
    <text evidence="7">Belongs to the DyP-type peroxidase family.</text>
</comment>
<evidence type="ECO:0000256" key="1">
    <source>
        <dbReference type="ARBA" id="ARBA00001970"/>
    </source>
</evidence>
<evidence type="ECO:0000256" key="2">
    <source>
        <dbReference type="ARBA" id="ARBA00022559"/>
    </source>
</evidence>
<evidence type="ECO:0000259" key="8">
    <source>
        <dbReference type="Pfam" id="PF21105"/>
    </source>
</evidence>
<evidence type="ECO:0000256" key="6">
    <source>
        <dbReference type="ARBA" id="ARBA00023004"/>
    </source>
</evidence>
<feature type="domain" description="DyP dimeric alpha+beta barrel" evidence="8">
    <location>
        <begin position="10"/>
        <end position="181"/>
    </location>
</feature>
<reference evidence="10" key="1">
    <citation type="submission" date="2024-06" db="EMBL/GenBank/DDBJ databases">
        <title>Multi-omics analyses provide insights into the biosynthesis of the anticancer antibiotic pleurotin in Hohenbuehelia grisea.</title>
        <authorList>
            <person name="Weaver J.A."/>
            <person name="Alberti F."/>
        </authorList>
    </citation>
    <scope>NUCLEOTIDE SEQUENCE [LARGE SCALE GENOMIC DNA]</scope>
    <source>
        <strain evidence="10">T-177</strain>
    </source>
</reference>
<gene>
    <name evidence="9" type="ORF">HGRIS_011015</name>
</gene>